<dbReference type="InterPro" id="IPR005133">
    <property type="entry name" value="PhaG_MnhG_YufB"/>
</dbReference>
<keyword evidence="2" id="KW-0472">Membrane</keyword>
<comment type="caution">
    <text evidence="3">The sequence shown here is derived from an EMBL/GenBank/DDBJ whole genome shotgun (WGS) entry which is preliminary data.</text>
</comment>
<keyword evidence="2" id="KW-0812">Transmembrane</keyword>
<comment type="similarity">
    <text evidence="1">Belongs to the CPA3 antiporters (TC 2.A.63) subunit G family.</text>
</comment>
<name>A0A3N0E7T5_9ACTN</name>
<evidence type="ECO:0000313" key="3">
    <source>
        <dbReference type="EMBL" id="RNL83873.1"/>
    </source>
</evidence>
<evidence type="ECO:0000313" key="4">
    <source>
        <dbReference type="Proteomes" id="UP000269198"/>
    </source>
</evidence>
<sequence length="122" mass="12387">MWEIVGGVVIAVGVTLTLIAGIGVLRLPDAYNRMNAVSKAASLGVACTLAGTVLLMPDVAAVIKTAVAIALQFITAAVGSFAIARAAYRTGVPLARVTRFDQLAERARGDGGDGDASETSAE</sequence>
<organism evidence="3 4">
    <name type="scientific">Halostreptopolyspora alba</name>
    <dbReference type="NCBI Taxonomy" id="2487137"/>
    <lineage>
        <taxon>Bacteria</taxon>
        <taxon>Bacillati</taxon>
        <taxon>Actinomycetota</taxon>
        <taxon>Actinomycetes</taxon>
        <taxon>Streptosporangiales</taxon>
        <taxon>Nocardiopsidaceae</taxon>
        <taxon>Halostreptopolyspora</taxon>
    </lineage>
</organism>
<dbReference type="PANTHER" id="PTHR34703:SF1">
    <property type="entry name" value="ANTIPORTER SUBUNIT MNHG2-RELATED"/>
    <property type="match status" value="1"/>
</dbReference>
<accession>A0A3N0E7T5</accession>
<evidence type="ECO:0000256" key="1">
    <source>
        <dbReference type="ARBA" id="ARBA00008404"/>
    </source>
</evidence>
<proteinExistence type="inferred from homology"/>
<protein>
    <submittedName>
        <fullName evidence="3">Monovalent cation/H(+) antiporter subunit G</fullName>
    </submittedName>
</protein>
<dbReference type="PANTHER" id="PTHR34703">
    <property type="entry name" value="ANTIPORTER SUBUNIT MNHG2-RELATED"/>
    <property type="match status" value="1"/>
</dbReference>
<feature type="transmembrane region" description="Helical" evidence="2">
    <location>
        <begin position="69"/>
        <end position="88"/>
    </location>
</feature>
<dbReference type="AlphaFoldDB" id="A0A3N0E7T5"/>
<keyword evidence="2" id="KW-1133">Transmembrane helix</keyword>
<reference evidence="3 4" key="1">
    <citation type="submission" date="2018-11" db="EMBL/GenBank/DDBJ databases">
        <title>The genome draft of YIM 96095.</title>
        <authorList>
            <person name="Tang S.-K."/>
            <person name="Chunyu W.-X."/>
            <person name="Feng Y.-Z."/>
        </authorList>
    </citation>
    <scope>NUCLEOTIDE SEQUENCE [LARGE SCALE GENOMIC DNA]</scope>
    <source>
        <strain evidence="3 4">YIM 96095</strain>
    </source>
</reference>
<gene>
    <name evidence="3" type="ORF">EFW17_14845</name>
</gene>
<keyword evidence="4" id="KW-1185">Reference proteome</keyword>
<dbReference type="OrthoDB" id="3430023at2"/>
<dbReference type="EMBL" id="RJMB01000014">
    <property type="protein sequence ID" value="RNL83873.1"/>
    <property type="molecule type" value="Genomic_DNA"/>
</dbReference>
<dbReference type="NCBIfam" id="TIGR01300">
    <property type="entry name" value="CPA3_mnhG_phaG"/>
    <property type="match status" value="1"/>
</dbReference>
<dbReference type="GO" id="GO:0015385">
    <property type="term" value="F:sodium:proton antiporter activity"/>
    <property type="evidence" value="ECO:0007669"/>
    <property type="project" value="TreeGrafter"/>
</dbReference>
<feature type="transmembrane region" description="Helical" evidence="2">
    <location>
        <begin position="40"/>
        <end position="63"/>
    </location>
</feature>
<dbReference type="RefSeq" id="WP_123201987.1">
    <property type="nucleotide sequence ID" value="NZ_RJMB01000014.1"/>
</dbReference>
<feature type="transmembrane region" description="Helical" evidence="2">
    <location>
        <begin position="6"/>
        <end position="28"/>
    </location>
</feature>
<evidence type="ECO:0000256" key="2">
    <source>
        <dbReference type="SAM" id="Phobius"/>
    </source>
</evidence>
<dbReference type="Proteomes" id="UP000269198">
    <property type="component" value="Unassembled WGS sequence"/>
</dbReference>
<dbReference type="Pfam" id="PF03334">
    <property type="entry name" value="PhaG_MnhG_YufB"/>
    <property type="match status" value="1"/>
</dbReference>